<keyword evidence="1" id="KW-0472">Membrane</keyword>
<evidence type="ECO:0000256" key="1">
    <source>
        <dbReference type="SAM" id="Phobius"/>
    </source>
</evidence>
<feature type="transmembrane region" description="Helical" evidence="1">
    <location>
        <begin position="209"/>
        <end position="226"/>
    </location>
</feature>
<feature type="transmembrane region" description="Helical" evidence="1">
    <location>
        <begin position="182"/>
        <end position="203"/>
    </location>
</feature>
<dbReference type="Proteomes" id="UP000070544">
    <property type="component" value="Unassembled WGS sequence"/>
</dbReference>
<accession>A0A139ANZ5</accession>
<protein>
    <submittedName>
        <fullName evidence="2">Uncharacterized protein</fullName>
    </submittedName>
</protein>
<evidence type="ECO:0000313" key="3">
    <source>
        <dbReference type="Proteomes" id="UP000070544"/>
    </source>
</evidence>
<feature type="transmembrane region" description="Helical" evidence="1">
    <location>
        <begin position="152"/>
        <end position="170"/>
    </location>
</feature>
<evidence type="ECO:0000313" key="2">
    <source>
        <dbReference type="EMBL" id="KXS18448.1"/>
    </source>
</evidence>
<dbReference type="EMBL" id="KQ965742">
    <property type="protein sequence ID" value="KXS18448.1"/>
    <property type="molecule type" value="Genomic_DNA"/>
</dbReference>
<gene>
    <name evidence="2" type="ORF">M427DRAFT_53831</name>
</gene>
<sequence length="227" mass="23260">MAASVDLATRLPSLLQGARVAFPLGQSSIPFSVSSVSSSALSPETYDAALRTVAAGAGSLLSAATHPIPPSSSPSPFGALPQVVQMFLTPESSSSELSDNAISSLNNPKTWHEPLVDVIKERLDEALKDLVKEVPRLVDGIQVAVETVGRQVVAVTILCVCTFYINRFIYDLPISYKAKTALYCGVTGGMAGAAIACTAAVVATVSGPMIIATGALGAIGGGLSTLL</sequence>
<proteinExistence type="predicted"/>
<keyword evidence="1" id="KW-0812">Transmembrane</keyword>
<dbReference type="AlphaFoldDB" id="A0A139ANZ5"/>
<keyword evidence="1" id="KW-1133">Transmembrane helix</keyword>
<organism evidence="2 3">
    <name type="scientific">Gonapodya prolifera (strain JEL478)</name>
    <name type="common">Monoblepharis prolifera</name>
    <dbReference type="NCBI Taxonomy" id="1344416"/>
    <lineage>
        <taxon>Eukaryota</taxon>
        <taxon>Fungi</taxon>
        <taxon>Fungi incertae sedis</taxon>
        <taxon>Chytridiomycota</taxon>
        <taxon>Chytridiomycota incertae sedis</taxon>
        <taxon>Monoblepharidomycetes</taxon>
        <taxon>Monoblepharidales</taxon>
        <taxon>Gonapodyaceae</taxon>
        <taxon>Gonapodya</taxon>
    </lineage>
</organism>
<keyword evidence="3" id="KW-1185">Reference proteome</keyword>
<name>A0A139ANZ5_GONPJ</name>
<reference evidence="2 3" key="1">
    <citation type="journal article" date="2015" name="Genome Biol. Evol.">
        <title>Phylogenomic analyses indicate that early fungi evolved digesting cell walls of algal ancestors of land plants.</title>
        <authorList>
            <person name="Chang Y."/>
            <person name="Wang S."/>
            <person name="Sekimoto S."/>
            <person name="Aerts A.L."/>
            <person name="Choi C."/>
            <person name="Clum A."/>
            <person name="LaButti K.M."/>
            <person name="Lindquist E.A."/>
            <person name="Yee Ngan C."/>
            <person name="Ohm R.A."/>
            <person name="Salamov A.A."/>
            <person name="Grigoriev I.V."/>
            <person name="Spatafora J.W."/>
            <person name="Berbee M.L."/>
        </authorList>
    </citation>
    <scope>NUCLEOTIDE SEQUENCE [LARGE SCALE GENOMIC DNA]</scope>
    <source>
        <strain evidence="2 3">JEL478</strain>
    </source>
</reference>
<dbReference type="OrthoDB" id="10489269at2759"/>